<gene>
    <name evidence="2" type="ORF">CYNAS_LOCUS5220</name>
</gene>
<evidence type="ECO:0000313" key="3">
    <source>
        <dbReference type="Proteomes" id="UP001176961"/>
    </source>
</evidence>
<evidence type="ECO:0000256" key="1">
    <source>
        <dbReference type="SAM" id="SignalP"/>
    </source>
</evidence>
<dbReference type="AlphaFoldDB" id="A0AA36DUI2"/>
<comment type="caution">
    <text evidence="2">The sequence shown here is derived from an EMBL/GenBank/DDBJ whole genome shotgun (WGS) entry which is preliminary data.</text>
</comment>
<evidence type="ECO:0000313" key="2">
    <source>
        <dbReference type="EMBL" id="CAJ0593237.1"/>
    </source>
</evidence>
<organism evidence="2 3">
    <name type="scientific">Cylicocyclus nassatus</name>
    <name type="common">Nematode worm</name>
    <dbReference type="NCBI Taxonomy" id="53992"/>
    <lineage>
        <taxon>Eukaryota</taxon>
        <taxon>Metazoa</taxon>
        <taxon>Ecdysozoa</taxon>
        <taxon>Nematoda</taxon>
        <taxon>Chromadorea</taxon>
        <taxon>Rhabditida</taxon>
        <taxon>Rhabditina</taxon>
        <taxon>Rhabditomorpha</taxon>
        <taxon>Strongyloidea</taxon>
        <taxon>Strongylidae</taxon>
        <taxon>Cylicocyclus</taxon>
    </lineage>
</organism>
<dbReference type="Proteomes" id="UP001176961">
    <property type="component" value="Unassembled WGS sequence"/>
</dbReference>
<keyword evidence="1" id="KW-0732">Signal</keyword>
<keyword evidence="3" id="KW-1185">Reference proteome</keyword>
<name>A0AA36DUI2_CYLNA</name>
<dbReference type="EMBL" id="CATQJL010000112">
    <property type="protein sequence ID" value="CAJ0593237.1"/>
    <property type="molecule type" value="Genomic_DNA"/>
</dbReference>
<protein>
    <submittedName>
        <fullName evidence="2">Uncharacterized protein</fullName>
    </submittedName>
</protein>
<sequence>MMWPLHVLCMCLLALVSVRASESSDLYNTYNPRFLVGRPDSDQAFETIRPMFKRQTVERRRDDQFLRSRCFFNPITC</sequence>
<accession>A0AA36DUI2</accession>
<reference evidence="2" key="1">
    <citation type="submission" date="2023-07" db="EMBL/GenBank/DDBJ databases">
        <authorList>
            <consortium name="CYATHOMIX"/>
        </authorList>
    </citation>
    <scope>NUCLEOTIDE SEQUENCE</scope>
    <source>
        <strain evidence="2">N/A</strain>
    </source>
</reference>
<feature type="chain" id="PRO_5041361646" evidence="1">
    <location>
        <begin position="21"/>
        <end position="77"/>
    </location>
</feature>
<proteinExistence type="predicted"/>
<feature type="signal peptide" evidence="1">
    <location>
        <begin position="1"/>
        <end position="20"/>
    </location>
</feature>